<accession>A0A0P0J7N8</accession>
<dbReference type="InterPro" id="IPR010982">
    <property type="entry name" value="Lambda_DNA-bd_dom_sf"/>
</dbReference>
<evidence type="ECO:0000313" key="4">
    <source>
        <dbReference type="EMBL" id="CUU42249.1"/>
    </source>
</evidence>
<reference evidence="5" key="1">
    <citation type="journal article" date="2016" name="Genome Announc.">
        <title>Revised genome sequence of the purple photosynthetic bacterium Blastochloris viridis.</title>
        <authorList>
            <person name="Liu L.N."/>
            <person name="Faulkner M."/>
            <person name="Liu X."/>
            <person name="Huang F."/>
            <person name="Darby A.C."/>
            <person name="Hall N."/>
        </authorList>
    </citation>
    <scope>NUCLEOTIDE SEQUENCE [LARGE SCALE GENOMIC DNA]</scope>
    <source>
        <strain evidence="5">ATCC 19567 / DSM 133 / F</strain>
    </source>
</reference>
<dbReference type="PROSITE" id="PS50943">
    <property type="entry name" value="HTH_CROC1"/>
    <property type="match status" value="1"/>
</dbReference>
<dbReference type="SUPFAM" id="SSF51182">
    <property type="entry name" value="RmlC-like cupins"/>
    <property type="match status" value="1"/>
</dbReference>
<dbReference type="InterPro" id="IPR014710">
    <property type="entry name" value="RmlC-like_jellyroll"/>
</dbReference>
<dbReference type="Gene3D" id="2.60.120.10">
    <property type="entry name" value="Jelly Rolls"/>
    <property type="match status" value="1"/>
</dbReference>
<protein>
    <submittedName>
        <fullName evidence="4">Anaerobic benzoate catabolism transcriptional regulator</fullName>
    </submittedName>
</protein>
<dbReference type="GO" id="GO:0003700">
    <property type="term" value="F:DNA-binding transcription factor activity"/>
    <property type="evidence" value="ECO:0007669"/>
    <property type="project" value="TreeGrafter"/>
</dbReference>
<feature type="domain" description="HTH cro/C1-type" evidence="3">
    <location>
        <begin position="49"/>
        <end position="103"/>
    </location>
</feature>
<feature type="compositionally biased region" description="Low complexity" evidence="2">
    <location>
        <begin position="7"/>
        <end position="24"/>
    </location>
</feature>
<dbReference type="PANTHER" id="PTHR46797">
    <property type="entry name" value="HTH-TYPE TRANSCRIPTIONAL REGULATOR"/>
    <property type="match status" value="1"/>
</dbReference>
<dbReference type="AlphaFoldDB" id="A0A0P0J7N8"/>
<dbReference type="PATRIC" id="fig|1079.6.peg.1876"/>
<evidence type="ECO:0000256" key="2">
    <source>
        <dbReference type="SAM" id="MobiDB-lite"/>
    </source>
</evidence>
<dbReference type="Proteomes" id="UP000065734">
    <property type="component" value="Chromosome I"/>
</dbReference>
<dbReference type="GO" id="GO:0005829">
    <property type="term" value="C:cytosol"/>
    <property type="evidence" value="ECO:0007669"/>
    <property type="project" value="TreeGrafter"/>
</dbReference>
<dbReference type="CDD" id="cd02209">
    <property type="entry name" value="cupin_XRE_C"/>
    <property type="match status" value="1"/>
</dbReference>
<name>A0A0P0J7N8_BLAVI</name>
<evidence type="ECO:0000259" key="3">
    <source>
        <dbReference type="PROSITE" id="PS50943"/>
    </source>
</evidence>
<proteinExistence type="predicted"/>
<keyword evidence="1" id="KW-0238">DNA-binding</keyword>
<dbReference type="InterPro" id="IPR013096">
    <property type="entry name" value="Cupin_2"/>
</dbReference>
<dbReference type="PANTHER" id="PTHR46797:SF1">
    <property type="entry name" value="METHYLPHOSPHONATE SYNTHASE"/>
    <property type="match status" value="1"/>
</dbReference>
<sequence>MRDEFMSSDAEAAPPPTASASLAANGHRPVHTPSEDEFDGLAVIVGANLRRIRTRRGLSLERLAHLSGVSRAMLGQIETGKSVPTIKILWKVANALAMPFAALTAAQGPAPVVVMRRDDSKILSSSEGRFTSRALFPFDAERRFEFYELRLAPRHVEHAEAHVAGTRENLVVLQGTVEIVSGREPPVVLSEGDAVLFEADVPHRYKNLASAEAVLYLVMTYVEDFR</sequence>
<dbReference type="Gene3D" id="1.10.260.40">
    <property type="entry name" value="lambda repressor-like DNA-binding domains"/>
    <property type="match status" value="1"/>
</dbReference>
<dbReference type="InterPro" id="IPR011051">
    <property type="entry name" value="RmlC_Cupin_sf"/>
</dbReference>
<dbReference type="InterPro" id="IPR001387">
    <property type="entry name" value="Cro/C1-type_HTH"/>
</dbReference>
<dbReference type="SMART" id="SM00530">
    <property type="entry name" value="HTH_XRE"/>
    <property type="match status" value="1"/>
</dbReference>
<dbReference type="STRING" id="1079.BVIR_1812"/>
<dbReference type="SUPFAM" id="SSF47413">
    <property type="entry name" value="lambda repressor-like DNA-binding domains"/>
    <property type="match status" value="1"/>
</dbReference>
<dbReference type="EMBL" id="LN907867">
    <property type="protein sequence ID" value="CUU42249.1"/>
    <property type="molecule type" value="Genomic_DNA"/>
</dbReference>
<evidence type="ECO:0000256" key="1">
    <source>
        <dbReference type="ARBA" id="ARBA00023125"/>
    </source>
</evidence>
<dbReference type="Pfam" id="PF07883">
    <property type="entry name" value="Cupin_2"/>
    <property type="match status" value="1"/>
</dbReference>
<organism evidence="4 5">
    <name type="scientific">Blastochloris viridis</name>
    <name type="common">Rhodopseudomonas viridis</name>
    <dbReference type="NCBI Taxonomy" id="1079"/>
    <lineage>
        <taxon>Bacteria</taxon>
        <taxon>Pseudomonadati</taxon>
        <taxon>Pseudomonadota</taxon>
        <taxon>Alphaproteobacteria</taxon>
        <taxon>Hyphomicrobiales</taxon>
        <taxon>Blastochloridaceae</taxon>
        <taxon>Blastochloris</taxon>
    </lineage>
</organism>
<dbReference type="CDD" id="cd00093">
    <property type="entry name" value="HTH_XRE"/>
    <property type="match status" value="1"/>
</dbReference>
<gene>
    <name evidence="4" type="ORF">BVIRIDIS_12570</name>
</gene>
<keyword evidence="5" id="KW-1185">Reference proteome</keyword>
<dbReference type="KEGG" id="bvr:BVIR_1812"/>
<evidence type="ECO:0000313" key="5">
    <source>
        <dbReference type="Proteomes" id="UP000065734"/>
    </source>
</evidence>
<dbReference type="Pfam" id="PF01381">
    <property type="entry name" value="HTH_3"/>
    <property type="match status" value="1"/>
</dbReference>
<dbReference type="GO" id="GO:0003677">
    <property type="term" value="F:DNA binding"/>
    <property type="evidence" value="ECO:0007669"/>
    <property type="project" value="UniProtKB-KW"/>
</dbReference>
<feature type="region of interest" description="Disordered" evidence="2">
    <location>
        <begin position="1"/>
        <end position="34"/>
    </location>
</feature>
<dbReference type="InterPro" id="IPR050807">
    <property type="entry name" value="TransReg_Diox_bact_type"/>
</dbReference>